<dbReference type="EMBL" id="QJOW01000001">
    <property type="protein sequence ID" value="KAB7518355.1"/>
    <property type="molecule type" value="Genomic_DNA"/>
</dbReference>
<proteinExistence type="predicted"/>
<feature type="domain" description="HTH tetR-type" evidence="6">
    <location>
        <begin position="3"/>
        <end position="63"/>
    </location>
</feature>
<evidence type="ECO:0000259" key="6">
    <source>
        <dbReference type="PROSITE" id="PS50977"/>
    </source>
</evidence>
<reference evidence="10 11" key="1">
    <citation type="submission" date="2019-10" db="EMBL/GenBank/DDBJ databases">
        <title>Unraveling microbial dark matter from salterns through culturing: the case of the genus Halosegnis.</title>
        <authorList>
            <person name="Duran-Viseras A."/>
            <person name="Andrei A.-S."/>
            <person name="Vera-Gargallo B."/>
            <person name="Ghai R."/>
            <person name="Sanchez-Porro C."/>
            <person name="Ventosa A."/>
        </authorList>
    </citation>
    <scope>NUCLEOTIDE SEQUENCE [LARGE SCALE GENOMIC DNA]</scope>
    <source>
        <strain evidence="9 11">F17-44</strain>
        <strain evidence="7 12">F18-79</strain>
        <strain evidence="8 10">F19-13</strain>
    </source>
</reference>
<dbReference type="InterPro" id="IPR001647">
    <property type="entry name" value="HTH_TetR"/>
</dbReference>
<evidence type="ECO:0000256" key="2">
    <source>
        <dbReference type="ARBA" id="ARBA00023015"/>
    </source>
</evidence>
<name>A0A5N5UJ61_9EURY</name>
<dbReference type="Pfam" id="PF13977">
    <property type="entry name" value="TetR_C_6"/>
    <property type="match status" value="1"/>
</dbReference>
<dbReference type="InterPro" id="IPR050109">
    <property type="entry name" value="HTH-type_TetR-like_transc_reg"/>
</dbReference>
<keyword evidence="12" id="KW-1185">Reference proteome</keyword>
<dbReference type="InterPro" id="IPR036271">
    <property type="entry name" value="Tet_transcr_reg_TetR-rel_C_sf"/>
</dbReference>
<evidence type="ECO:0000313" key="9">
    <source>
        <dbReference type="EMBL" id="KAB7518355.1"/>
    </source>
</evidence>
<dbReference type="EMBL" id="QKKZ01000004">
    <property type="protein sequence ID" value="KAB7513429.1"/>
    <property type="molecule type" value="Genomic_DNA"/>
</dbReference>
<accession>A0A5N5UJ61</accession>
<dbReference type="InterPro" id="IPR009057">
    <property type="entry name" value="Homeodomain-like_sf"/>
</dbReference>
<dbReference type="GO" id="GO:0000976">
    <property type="term" value="F:transcription cis-regulatory region binding"/>
    <property type="evidence" value="ECO:0007669"/>
    <property type="project" value="TreeGrafter"/>
</dbReference>
<dbReference type="PANTHER" id="PTHR30055">
    <property type="entry name" value="HTH-TYPE TRANSCRIPTIONAL REGULATOR RUTR"/>
    <property type="match status" value="1"/>
</dbReference>
<evidence type="ECO:0000313" key="7">
    <source>
        <dbReference type="EMBL" id="KAB7513429.1"/>
    </source>
</evidence>
<dbReference type="Gene3D" id="1.10.357.10">
    <property type="entry name" value="Tetracycline Repressor, domain 2"/>
    <property type="match status" value="1"/>
</dbReference>
<dbReference type="RefSeq" id="WP_152119247.1">
    <property type="nucleotide sequence ID" value="NZ_QJOW01000001.1"/>
</dbReference>
<keyword evidence="2" id="KW-0805">Transcription regulation</keyword>
<dbReference type="PANTHER" id="PTHR30055:SF234">
    <property type="entry name" value="HTH-TYPE TRANSCRIPTIONAL REGULATOR BETI"/>
    <property type="match status" value="1"/>
</dbReference>
<dbReference type="Proteomes" id="UP000326207">
    <property type="component" value="Unassembled WGS sequence"/>
</dbReference>
<evidence type="ECO:0000313" key="10">
    <source>
        <dbReference type="Proteomes" id="UP000326207"/>
    </source>
</evidence>
<dbReference type="InterPro" id="IPR039538">
    <property type="entry name" value="BetI_C"/>
</dbReference>
<evidence type="ECO:0000256" key="1">
    <source>
        <dbReference type="ARBA" id="ARBA00022491"/>
    </source>
</evidence>
<dbReference type="Proteomes" id="UP000326302">
    <property type="component" value="Unassembled WGS sequence"/>
</dbReference>
<dbReference type="EMBL" id="QMDY01000005">
    <property type="protein sequence ID" value="KAB7517412.1"/>
    <property type="molecule type" value="Genomic_DNA"/>
</dbReference>
<dbReference type="SUPFAM" id="SSF48498">
    <property type="entry name" value="Tetracyclin repressor-like, C-terminal domain"/>
    <property type="match status" value="1"/>
</dbReference>
<evidence type="ECO:0000256" key="4">
    <source>
        <dbReference type="ARBA" id="ARBA00023163"/>
    </source>
</evidence>
<evidence type="ECO:0000256" key="5">
    <source>
        <dbReference type="PROSITE-ProRule" id="PRU00335"/>
    </source>
</evidence>
<dbReference type="OrthoDB" id="135877at2157"/>
<accession>A0A5N5UI31</accession>
<evidence type="ECO:0000313" key="11">
    <source>
        <dbReference type="Proteomes" id="UP000326302"/>
    </source>
</evidence>
<sequence>MDDETEAAVMAATSRALCEHGYADLTMQRIADEWDKSKAALHYHYDTKEELLESFLDWTIARFDSRLACEAANPCERLDTFVEALFGPAEESDGSFAIALLAMKAQAPHSETYRDRLVEMDARMRETLAETIRDGIEAGQFREVDPEDTARFAATAINGSHVRRVALDERPAEARRLFEQYLDVTLGREQTPEVPV</sequence>
<feature type="DNA-binding region" description="H-T-H motif" evidence="5">
    <location>
        <begin position="26"/>
        <end position="45"/>
    </location>
</feature>
<organism evidence="8 10">
    <name type="scientific">Halosegnis rubeus</name>
    <dbReference type="NCBI Taxonomy" id="2212850"/>
    <lineage>
        <taxon>Archaea</taxon>
        <taxon>Methanobacteriati</taxon>
        <taxon>Methanobacteriota</taxon>
        <taxon>Stenosarchaea group</taxon>
        <taxon>Halobacteria</taxon>
        <taxon>Halobacteriales</taxon>
        <taxon>Natronomonadaceae</taxon>
        <taxon>Halosegnis</taxon>
    </lineage>
</organism>
<evidence type="ECO:0000313" key="12">
    <source>
        <dbReference type="Proteomes" id="UP000326865"/>
    </source>
</evidence>
<protein>
    <submittedName>
        <fullName evidence="8">TetR family transcriptional regulator</fullName>
    </submittedName>
</protein>
<gene>
    <name evidence="7" type="ORF">DM867_10650</name>
    <name evidence="9" type="ORF">DMP03_03085</name>
    <name evidence="8" type="ORF">DP108_10395</name>
</gene>
<accession>A0A5N5U4P5</accession>
<keyword evidence="1" id="KW-0678">Repressor</keyword>
<dbReference type="GO" id="GO:0003700">
    <property type="term" value="F:DNA-binding transcription factor activity"/>
    <property type="evidence" value="ECO:0007669"/>
    <property type="project" value="TreeGrafter"/>
</dbReference>
<keyword evidence="3 5" id="KW-0238">DNA-binding</keyword>
<dbReference type="PROSITE" id="PS50977">
    <property type="entry name" value="HTH_TETR_2"/>
    <property type="match status" value="1"/>
</dbReference>
<evidence type="ECO:0000313" key="8">
    <source>
        <dbReference type="EMBL" id="KAB7517412.1"/>
    </source>
</evidence>
<dbReference type="PRINTS" id="PR00455">
    <property type="entry name" value="HTHTETR"/>
</dbReference>
<dbReference type="Proteomes" id="UP000326865">
    <property type="component" value="Unassembled WGS sequence"/>
</dbReference>
<evidence type="ECO:0000256" key="3">
    <source>
        <dbReference type="ARBA" id="ARBA00023125"/>
    </source>
</evidence>
<keyword evidence="4" id="KW-0804">Transcription</keyword>
<dbReference type="AlphaFoldDB" id="A0A5N5UJ61"/>
<comment type="caution">
    <text evidence="8">The sequence shown here is derived from an EMBL/GenBank/DDBJ whole genome shotgun (WGS) entry which is preliminary data.</text>
</comment>
<dbReference type="SUPFAM" id="SSF46689">
    <property type="entry name" value="Homeodomain-like"/>
    <property type="match status" value="1"/>
</dbReference>
<dbReference type="Pfam" id="PF00440">
    <property type="entry name" value="TetR_N"/>
    <property type="match status" value="1"/>
</dbReference>